<dbReference type="InterPro" id="IPR018490">
    <property type="entry name" value="cNMP-bd_dom_sf"/>
</dbReference>
<dbReference type="AlphaFoldDB" id="A0A4R4FB45"/>
<evidence type="ECO:0000256" key="3">
    <source>
        <dbReference type="ARBA" id="ARBA00023163"/>
    </source>
</evidence>
<feature type="domain" description="Cyclic nucleotide-binding" evidence="4">
    <location>
        <begin position="8"/>
        <end position="110"/>
    </location>
</feature>
<evidence type="ECO:0000256" key="1">
    <source>
        <dbReference type="ARBA" id="ARBA00023015"/>
    </source>
</evidence>
<evidence type="ECO:0000259" key="5">
    <source>
        <dbReference type="PROSITE" id="PS51063"/>
    </source>
</evidence>
<keyword evidence="1" id="KW-0805">Transcription regulation</keyword>
<dbReference type="PROSITE" id="PS51063">
    <property type="entry name" value="HTH_CRP_2"/>
    <property type="match status" value="1"/>
</dbReference>
<dbReference type="GO" id="GO:0003700">
    <property type="term" value="F:DNA-binding transcription factor activity"/>
    <property type="evidence" value="ECO:0007669"/>
    <property type="project" value="TreeGrafter"/>
</dbReference>
<evidence type="ECO:0000313" key="7">
    <source>
        <dbReference type="Proteomes" id="UP000295710"/>
    </source>
</evidence>
<dbReference type="SMART" id="SM00419">
    <property type="entry name" value="HTH_CRP"/>
    <property type="match status" value="1"/>
</dbReference>
<dbReference type="Gene3D" id="2.60.120.10">
    <property type="entry name" value="Jelly Rolls"/>
    <property type="match status" value="1"/>
</dbReference>
<proteinExistence type="predicted"/>
<dbReference type="InterPro" id="IPR000595">
    <property type="entry name" value="cNMP-bd_dom"/>
</dbReference>
<keyword evidence="7" id="KW-1185">Reference proteome</keyword>
<dbReference type="GO" id="GO:0005829">
    <property type="term" value="C:cytosol"/>
    <property type="evidence" value="ECO:0007669"/>
    <property type="project" value="TreeGrafter"/>
</dbReference>
<protein>
    <submittedName>
        <fullName evidence="6">Crp/Fnr family transcriptional regulator</fullName>
    </submittedName>
</protein>
<reference evidence="6 7" key="1">
    <citation type="journal article" date="2016" name="Nat. Microbiol.">
        <title>The Mouse Intestinal Bacterial Collection (miBC) provides host-specific insight into cultured diversity and functional potential of the gut microbiota.</title>
        <authorList>
            <person name="Lagkouvardos I."/>
            <person name="Pukall R."/>
            <person name="Abt B."/>
            <person name="Foesel B.U."/>
            <person name="Meier-Kolthoff J.P."/>
            <person name="Kumar N."/>
            <person name="Bresciani A."/>
            <person name="Martinez I."/>
            <person name="Just S."/>
            <person name="Ziegler C."/>
            <person name="Brugiroux S."/>
            <person name="Garzetti D."/>
            <person name="Wenning M."/>
            <person name="Bui T.P."/>
            <person name="Wang J."/>
            <person name="Hugenholtz F."/>
            <person name="Plugge C.M."/>
            <person name="Peterson D.A."/>
            <person name="Hornef M.W."/>
            <person name="Baines J.F."/>
            <person name="Smidt H."/>
            <person name="Walter J."/>
            <person name="Kristiansen K."/>
            <person name="Nielsen H.B."/>
            <person name="Haller D."/>
            <person name="Overmann J."/>
            <person name="Stecher B."/>
            <person name="Clavel T."/>
        </authorList>
    </citation>
    <scope>NUCLEOTIDE SEQUENCE [LARGE SCALE GENOMIC DNA]</scope>
    <source>
        <strain evidence="6 7">DSM 28560</strain>
    </source>
</reference>
<dbReference type="GO" id="GO:0003677">
    <property type="term" value="F:DNA binding"/>
    <property type="evidence" value="ECO:0007669"/>
    <property type="project" value="UniProtKB-KW"/>
</dbReference>
<dbReference type="RefSeq" id="WP_132279759.1">
    <property type="nucleotide sequence ID" value="NZ_JAOBST010000015.1"/>
</dbReference>
<dbReference type="SUPFAM" id="SSF51206">
    <property type="entry name" value="cAMP-binding domain-like"/>
    <property type="match status" value="1"/>
</dbReference>
<dbReference type="PROSITE" id="PS50042">
    <property type="entry name" value="CNMP_BINDING_3"/>
    <property type="match status" value="1"/>
</dbReference>
<dbReference type="PANTHER" id="PTHR24567:SF26">
    <property type="entry name" value="REGULATORY PROTEIN YEIL"/>
    <property type="match status" value="1"/>
</dbReference>
<dbReference type="Proteomes" id="UP000295710">
    <property type="component" value="Unassembled WGS sequence"/>
</dbReference>
<dbReference type="Pfam" id="PF13545">
    <property type="entry name" value="HTH_Crp_2"/>
    <property type="match status" value="1"/>
</dbReference>
<keyword evidence="2" id="KW-0238">DNA-binding</keyword>
<feature type="domain" description="HTH crp-type" evidence="5">
    <location>
        <begin position="149"/>
        <end position="216"/>
    </location>
</feature>
<dbReference type="PANTHER" id="PTHR24567">
    <property type="entry name" value="CRP FAMILY TRANSCRIPTIONAL REGULATORY PROTEIN"/>
    <property type="match status" value="1"/>
</dbReference>
<evidence type="ECO:0000256" key="2">
    <source>
        <dbReference type="ARBA" id="ARBA00023125"/>
    </source>
</evidence>
<gene>
    <name evidence="6" type="ORF">E1963_15265</name>
</gene>
<evidence type="ECO:0000313" key="6">
    <source>
        <dbReference type="EMBL" id="TDA20812.1"/>
    </source>
</evidence>
<dbReference type="SUPFAM" id="SSF46785">
    <property type="entry name" value="Winged helix' DNA-binding domain"/>
    <property type="match status" value="1"/>
</dbReference>
<dbReference type="InterPro" id="IPR050397">
    <property type="entry name" value="Env_Response_Regulators"/>
</dbReference>
<dbReference type="Pfam" id="PF00027">
    <property type="entry name" value="cNMP_binding"/>
    <property type="match status" value="1"/>
</dbReference>
<dbReference type="EMBL" id="SMMX01000015">
    <property type="protein sequence ID" value="TDA20812.1"/>
    <property type="molecule type" value="Genomic_DNA"/>
</dbReference>
<sequence length="225" mass="26212">MKVEKLSLFQNLTEDEIKRSLICSKAYVKTYGKDEYVFRQEDTPEHLYFILSGEVELGQINALGKQNYVDFVKEGQGFGEVDLFLEHESYAYFAAARKETEVLAVSRHFFYSTCEKNCAHHSKIIFNMMRLFAQEAEKNTKKIHLLTCGTLRQRIAYYLTDLSAGREEMRLPMNREDLAAYLNTTRPSLSRELSWMQDRGILTITGRNHVHIIDFDLLQDELEGM</sequence>
<name>A0A4R4FB45_9FIRM</name>
<comment type="caution">
    <text evidence="6">The sequence shown here is derived from an EMBL/GenBank/DDBJ whole genome shotgun (WGS) entry which is preliminary data.</text>
</comment>
<dbReference type="SMART" id="SM00100">
    <property type="entry name" value="cNMP"/>
    <property type="match status" value="1"/>
</dbReference>
<dbReference type="InterPro" id="IPR014710">
    <property type="entry name" value="RmlC-like_jellyroll"/>
</dbReference>
<keyword evidence="3" id="KW-0804">Transcription</keyword>
<evidence type="ECO:0000259" key="4">
    <source>
        <dbReference type="PROSITE" id="PS50042"/>
    </source>
</evidence>
<dbReference type="InterPro" id="IPR036390">
    <property type="entry name" value="WH_DNA-bd_sf"/>
</dbReference>
<dbReference type="CDD" id="cd00038">
    <property type="entry name" value="CAP_ED"/>
    <property type="match status" value="1"/>
</dbReference>
<accession>A0A4R4FB45</accession>
<dbReference type="InterPro" id="IPR012318">
    <property type="entry name" value="HTH_CRP"/>
</dbReference>
<organism evidence="6 7">
    <name type="scientific">Extibacter muris</name>
    <dbReference type="NCBI Taxonomy" id="1796622"/>
    <lineage>
        <taxon>Bacteria</taxon>
        <taxon>Bacillati</taxon>
        <taxon>Bacillota</taxon>
        <taxon>Clostridia</taxon>
        <taxon>Lachnospirales</taxon>
        <taxon>Lachnospiraceae</taxon>
        <taxon>Extibacter</taxon>
    </lineage>
</organism>